<evidence type="ECO:0000256" key="1">
    <source>
        <dbReference type="SAM" id="MobiDB-lite"/>
    </source>
</evidence>
<evidence type="ECO:0000313" key="2">
    <source>
        <dbReference type="EMBL" id="AFI90088.1"/>
    </source>
</evidence>
<gene>
    <name evidence="2" type="ordered locus">W5S_1998</name>
</gene>
<dbReference type="AlphaFoldDB" id="A0A0H3I5Q4"/>
<dbReference type="EMBL" id="CP003415">
    <property type="protein sequence ID" value="AFI90088.1"/>
    <property type="molecule type" value="Genomic_DNA"/>
</dbReference>
<protein>
    <submittedName>
        <fullName evidence="2">Hypoticical protein</fullName>
    </submittedName>
</protein>
<sequence>MLLGYVGSEQKRQRRKSKRRSDKPWIIFLYNHKAAFLSGFIFT</sequence>
<organism evidence="2 3">
    <name type="scientific">Pectobacterium parmentieri</name>
    <dbReference type="NCBI Taxonomy" id="1905730"/>
    <lineage>
        <taxon>Bacteria</taxon>
        <taxon>Pseudomonadati</taxon>
        <taxon>Pseudomonadota</taxon>
        <taxon>Gammaproteobacteria</taxon>
        <taxon>Enterobacterales</taxon>
        <taxon>Pectobacteriaceae</taxon>
        <taxon>Pectobacterium</taxon>
    </lineage>
</organism>
<dbReference type="HOGENOM" id="CLU_3237281_0_0_6"/>
<dbReference type="Proteomes" id="UP000008044">
    <property type="component" value="Chromosome"/>
</dbReference>
<dbReference type="KEGG" id="pec:W5S_1998"/>
<proteinExistence type="predicted"/>
<feature type="compositionally biased region" description="Basic residues" evidence="1">
    <location>
        <begin position="12"/>
        <end position="21"/>
    </location>
</feature>
<evidence type="ECO:0000313" key="3">
    <source>
        <dbReference type="Proteomes" id="UP000008044"/>
    </source>
</evidence>
<dbReference type="STRING" id="1905730.W5S_1998"/>
<feature type="region of interest" description="Disordered" evidence="1">
    <location>
        <begin position="1"/>
        <end position="21"/>
    </location>
</feature>
<reference evidence="2 3" key="1">
    <citation type="journal article" date="2012" name="J. Bacteriol.">
        <title>Genome sequence of Pectobacterium sp. strain SCC3193.</title>
        <authorList>
            <person name="Koskinen J.P."/>
            <person name="Laine P."/>
            <person name="Niemi O."/>
            <person name="Nykyri J."/>
            <person name="Harjunpaa H."/>
            <person name="Auvinen P."/>
            <person name="Paulin L."/>
            <person name="Pirhonen M."/>
            <person name="Palva T."/>
            <person name="Holm L."/>
        </authorList>
    </citation>
    <scope>NUCLEOTIDE SEQUENCE [LARGE SCALE GENOMIC DNA]</scope>
    <source>
        <strain evidence="2 3">SCC3193</strain>
    </source>
</reference>
<name>A0A0H3I5Q4_PECPM</name>
<accession>A0A0H3I5Q4</accession>